<keyword evidence="3" id="KW-1185">Reference proteome</keyword>
<evidence type="ECO:0000313" key="3">
    <source>
        <dbReference type="Proteomes" id="UP000320888"/>
    </source>
</evidence>
<evidence type="ECO:0000313" key="2">
    <source>
        <dbReference type="EMBL" id="TSB43280.1"/>
    </source>
</evidence>
<evidence type="ECO:0000256" key="1">
    <source>
        <dbReference type="SAM" id="MobiDB-lite"/>
    </source>
</evidence>
<dbReference type="EMBL" id="VKLS01000033">
    <property type="protein sequence ID" value="TSB43280.1"/>
    <property type="molecule type" value="Genomic_DNA"/>
</dbReference>
<dbReference type="AlphaFoldDB" id="A0A553ZP90"/>
<dbReference type="Proteomes" id="UP000320888">
    <property type="component" value="Unassembled WGS sequence"/>
</dbReference>
<protein>
    <submittedName>
        <fullName evidence="2">Uncharacterized protein</fullName>
    </submittedName>
</protein>
<reference evidence="2 3" key="1">
    <citation type="submission" date="2019-07" db="EMBL/GenBank/DDBJ databases">
        <title>Draft genome for Streptomyces benahoarensis MZ03-48.</title>
        <authorList>
            <person name="Gonzalez-Pimentel J.L."/>
        </authorList>
    </citation>
    <scope>NUCLEOTIDE SEQUENCE [LARGE SCALE GENOMIC DNA]</scope>
    <source>
        <strain evidence="2 3">MZ03-48</strain>
    </source>
</reference>
<proteinExistence type="predicted"/>
<organism evidence="2 3">
    <name type="scientific">Streptomyces benahoarensis</name>
    <dbReference type="NCBI Taxonomy" id="2595054"/>
    <lineage>
        <taxon>Bacteria</taxon>
        <taxon>Bacillati</taxon>
        <taxon>Actinomycetota</taxon>
        <taxon>Actinomycetes</taxon>
        <taxon>Kitasatosporales</taxon>
        <taxon>Streptomycetaceae</taxon>
        <taxon>Streptomyces</taxon>
    </lineage>
</organism>
<gene>
    <name evidence="2" type="ORF">FNZ23_05460</name>
</gene>
<feature type="region of interest" description="Disordered" evidence="1">
    <location>
        <begin position="27"/>
        <end position="48"/>
    </location>
</feature>
<comment type="caution">
    <text evidence="2">The sequence shown here is derived from an EMBL/GenBank/DDBJ whole genome shotgun (WGS) entry which is preliminary data.</text>
</comment>
<dbReference type="OrthoDB" id="9988507at2"/>
<name>A0A553ZP90_9ACTN</name>
<dbReference type="RefSeq" id="WP_143941251.1">
    <property type="nucleotide sequence ID" value="NZ_VKLS01000033.1"/>
</dbReference>
<sequence>MAVVLCWGAAVGLWAVLLRESGGVQVRPAATKSSHPTPKATESLPPFDTDDMPSEGFETQEIEGPNGTFFEVPRNWNCFDESREPDVVSYESEDSRASRLIIFTVAEATPPESIKAASDSDRITKSGYDEPFHGVVGGIARREFTYSDEELGEQFAVDCRFEAETDGNLYAIVAFGSVGQEGEIRQVVERAKASFRTAE</sequence>
<accession>A0A553ZP90</accession>